<proteinExistence type="predicted"/>
<keyword evidence="3" id="KW-1185">Reference proteome</keyword>
<dbReference type="SUPFAM" id="SSF55826">
    <property type="entry name" value="YbaK/ProRS associated domain"/>
    <property type="match status" value="1"/>
</dbReference>
<dbReference type="Proteomes" id="UP000250028">
    <property type="component" value="Unassembled WGS sequence"/>
</dbReference>
<gene>
    <name evidence="2" type="ORF">SAMN04489750_1304</name>
</gene>
<sequence>MTSLVWQPATSAPSLMAPSTATAVAALDFADEVEAVSIDPAISDTAALVEATGMDLADSANCVIVAGKRDGVERVAALLVLATTRADINNVVRRHLDVRKISFMPMDDAVTRTQMEYGGITPIGLPDDWPLLVDSAVLQRASIVIGSGIRAGKLRMPGARAAELANVTVIDGMARVVDA</sequence>
<dbReference type="Gene3D" id="3.90.960.10">
    <property type="entry name" value="YbaK/aminoacyl-tRNA synthetase-associated domain"/>
    <property type="match status" value="1"/>
</dbReference>
<feature type="domain" description="YbaK/aminoacyl-tRNA synthetase-associated" evidence="1">
    <location>
        <begin position="40"/>
        <end position="159"/>
    </location>
</feature>
<dbReference type="EMBL" id="UESZ01000001">
    <property type="protein sequence ID" value="SSA34005.1"/>
    <property type="molecule type" value="Genomic_DNA"/>
</dbReference>
<dbReference type="Pfam" id="PF04073">
    <property type="entry name" value="tRNA_edit"/>
    <property type="match status" value="1"/>
</dbReference>
<accession>A0A2Y8ZPZ9</accession>
<protein>
    <submittedName>
        <fullName evidence="2">Cys-tRNA(Pro) deacylase, prolyl-tRNA editing enzyme YbaK/EbsC</fullName>
    </submittedName>
</protein>
<dbReference type="OrthoDB" id="9796920at2"/>
<dbReference type="RefSeq" id="WP_109684628.1">
    <property type="nucleotide sequence ID" value="NZ_QGDN01000001.1"/>
</dbReference>
<evidence type="ECO:0000313" key="3">
    <source>
        <dbReference type="Proteomes" id="UP000250028"/>
    </source>
</evidence>
<organism evidence="2 3">
    <name type="scientific">Branchiibius hedensis</name>
    <dbReference type="NCBI Taxonomy" id="672460"/>
    <lineage>
        <taxon>Bacteria</taxon>
        <taxon>Bacillati</taxon>
        <taxon>Actinomycetota</taxon>
        <taxon>Actinomycetes</taxon>
        <taxon>Micrococcales</taxon>
        <taxon>Dermacoccaceae</taxon>
        <taxon>Branchiibius</taxon>
    </lineage>
</organism>
<dbReference type="GO" id="GO:0002161">
    <property type="term" value="F:aminoacyl-tRNA deacylase activity"/>
    <property type="evidence" value="ECO:0007669"/>
    <property type="project" value="InterPro"/>
</dbReference>
<dbReference type="AlphaFoldDB" id="A0A2Y8ZPZ9"/>
<name>A0A2Y8ZPZ9_9MICO</name>
<dbReference type="InterPro" id="IPR036754">
    <property type="entry name" value="YbaK/aa-tRNA-synt-asso_dom_sf"/>
</dbReference>
<dbReference type="InterPro" id="IPR007214">
    <property type="entry name" value="YbaK/aa-tRNA-synth-assoc-dom"/>
</dbReference>
<evidence type="ECO:0000259" key="1">
    <source>
        <dbReference type="Pfam" id="PF04073"/>
    </source>
</evidence>
<reference evidence="3" key="1">
    <citation type="submission" date="2016-10" db="EMBL/GenBank/DDBJ databases">
        <authorList>
            <person name="Varghese N."/>
            <person name="Submissions S."/>
        </authorList>
    </citation>
    <scope>NUCLEOTIDE SEQUENCE [LARGE SCALE GENOMIC DNA]</scope>
    <source>
        <strain evidence="3">DSM 22951</strain>
    </source>
</reference>
<evidence type="ECO:0000313" key="2">
    <source>
        <dbReference type="EMBL" id="SSA34005.1"/>
    </source>
</evidence>